<feature type="domain" description="HTH merR-type" evidence="2">
    <location>
        <begin position="2"/>
        <end position="71"/>
    </location>
</feature>
<dbReference type="InParanoid" id="Q028M0"/>
<evidence type="ECO:0000313" key="3">
    <source>
        <dbReference type="EMBL" id="ABJ82532.1"/>
    </source>
</evidence>
<dbReference type="PANTHER" id="PTHR30204">
    <property type="entry name" value="REDOX-CYCLING DRUG-SENSING TRANSCRIPTIONAL ACTIVATOR SOXR"/>
    <property type="match status" value="1"/>
</dbReference>
<reference evidence="3" key="1">
    <citation type="submission" date="2006-10" db="EMBL/GenBank/DDBJ databases">
        <title>Complete sequence of Solibacter usitatus Ellin6076.</title>
        <authorList>
            <consortium name="US DOE Joint Genome Institute"/>
            <person name="Copeland A."/>
            <person name="Lucas S."/>
            <person name="Lapidus A."/>
            <person name="Barry K."/>
            <person name="Detter J.C."/>
            <person name="Glavina del Rio T."/>
            <person name="Hammon N."/>
            <person name="Israni S."/>
            <person name="Dalin E."/>
            <person name="Tice H."/>
            <person name="Pitluck S."/>
            <person name="Thompson L.S."/>
            <person name="Brettin T."/>
            <person name="Bruce D."/>
            <person name="Han C."/>
            <person name="Tapia R."/>
            <person name="Gilna P."/>
            <person name="Schmutz J."/>
            <person name="Larimer F."/>
            <person name="Land M."/>
            <person name="Hauser L."/>
            <person name="Kyrpides N."/>
            <person name="Mikhailova N."/>
            <person name="Janssen P.H."/>
            <person name="Kuske C.R."/>
            <person name="Richardson P."/>
        </authorList>
    </citation>
    <scope>NUCLEOTIDE SEQUENCE</scope>
    <source>
        <strain evidence="3">Ellin6076</strain>
    </source>
</reference>
<dbReference type="InterPro" id="IPR000551">
    <property type="entry name" value="MerR-type_HTH_dom"/>
</dbReference>
<dbReference type="OrthoDB" id="9777497at2"/>
<dbReference type="SMART" id="SM00422">
    <property type="entry name" value="HTH_MERR"/>
    <property type="match status" value="1"/>
</dbReference>
<dbReference type="PROSITE" id="PS50937">
    <property type="entry name" value="HTH_MERR_2"/>
    <property type="match status" value="1"/>
</dbReference>
<evidence type="ECO:0000256" key="1">
    <source>
        <dbReference type="ARBA" id="ARBA00023125"/>
    </source>
</evidence>
<dbReference type="PANTHER" id="PTHR30204:SF90">
    <property type="entry name" value="HTH-TYPE TRANSCRIPTIONAL ACTIVATOR MTA"/>
    <property type="match status" value="1"/>
</dbReference>
<dbReference type="GO" id="GO:0003677">
    <property type="term" value="F:DNA binding"/>
    <property type="evidence" value="ECO:0007669"/>
    <property type="project" value="UniProtKB-KW"/>
</dbReference>
<accession>Q028M0</accession>
<sequence>MTLTVTRLARECKLSRSTVLYYESIGLLRRPRRSDGNYRVYGDRDVERLRQICVYRDAGLALADIRSVLDTPPSDAASVLRRRMAELSVGIERMREHQRAIARLLKGAGKLSKEKDMVTKQKWTAIMSAAGFSEDDMRRWHREFEKSAPAEHQEFLEFLHIPPDEIKTIRAWSAAVR</sequence>
<dbReference type="STRING" id="234267.Acid_1541"/>
<evidence type="ECO:0000259" key="2">
    <source>
        <dbReference type="PROSITE" id="PS50937"/>
    </source>
</evidence>
<dbReference type="HOGENOM" id="CLU_060077_2_2_0"/>
<gene>
    <name evidence="3" type="ordered locus">Acid_1541</name>
</gene>
<dbReference type="SUPFAM" id="SSF46955">
    <property type="entry name" value="Putative DNA-binding domain"/>
    <property type="match status" value="1"/>
</dbReference>
<dbReference type="KEGG" id="sus:Acid_1541"/>
<dbReference type="InterPro" id="IPR009061">
    <property type="entry name" value="DNA-bd_dom_put_sf"/>
</dbReference>
<dbReference type="eggNOG" id="COG0789">
    <property type="taxonomic scope" value="Bacteria"/>
</dbReference>
<dbReference type="GO" id="GO:0003700">
    <property type="term" value="F:DNA-binding transcription factor activity"/>
    <property type="evidence" value="ECO:0007669"/>
    <property type="project" value="InterPro"/>
</dbReference>
<dbReference type="InterPro" id="IPR047057">
    <property type="entry name" value="MerR_fam"/>
</dbReference>
<proteinExistence type="predicted"/>
<dbReference type="EMBL" id="CP000473">
    <property type="protein sequence ID" value="ABJ82532.1"/>
    <property type="molecule type" value="Genomic_DNA"/>
</dbReference>
<protein>
    <submittedName>
        <fullName evidence="3">Transcriptional regulator, MerR family</fullName>
    </submittedName>
</protein>
<dbReference type="AlphaFoldDB" id="Q028M0"/>
<dbReference type="Gene3D" id="1.10.1660.10">
    <property type="match status" value="1"/>
</dbReference>
<dbReference type="Pfam" id="PF13411">
    <property type="entry name" value="MerR_1"/>
    <property type="match status" value="1"/>
</dbReference>
<organism evidence="3">
    <name type="scientific">Solibacter usitatus (strain Ellin6076)</name>
    <dbReference type="NCBI Taxonomy" id="234267"/>
    <lineage>
        <taxon>Bacteria</taxon>
        <taxon>Pseudomonadati</taxon>
        <taxon>Acidobacteriota</taxon>
        <taxon>Terriglobia</taxon>
        <taxon>Bryobacterales</taxon>
        <taxon>Solibacteraceae</taxon>
        <taxon>Candidatus Solibacter</taxon>
    </lineage>
</organism>
<dbReference type="PRINTS" id="PR00040">
    <property type="entry name" value="HTHMERR"/>
</dbReference>
<keyword evidence="1" id="KW-0238">DNA-binding</keyword>
<dbReference type="CDD" id="cd04790">
    <property type="entry name" value="HTH_Cfa-like_unk"/>
    <property type="match status" value="1"/>
</dbReference>
<name>Q028M0_SOLUE</name>